<evidence type="ECO:0000313" key="2">
    <source>
        <dbReference type="Proteomes" id="UP001458880"/>
    </source>
</evidence>
<reference evidence="1 2" key="1">
    <citation type="journal article" date="2024" name="BMC Genomics">
        <title>De novo assembly and annotation of Popillia japonica's genome with initial clues to its potential as an invasive pest.</title>
        <authorList>
            <person name="Cucini C."/>
            <person name="Boschi S."/>
            <person name="Funari R."/>
            <person name="Cardaioli E."/>
            <person name="Iannotti N."/>
            <person name="Marturano G."/>
            <person name="Paoli F."/>
            <person name="Bruttini M."/>
            <person name="Carapelli A."/>
            <person name="Frati F."/>
            <person name="Nardi F."/>
        </authorList>
    </citation>
    <scope>NUCLEOTIDE SEQUENCE [LARGE SCALE GENOMIC DNA]</scope>
    <source>
        <strain evidence="1">DMR45628</strain>
    </source>
</reference>
<proteinExistence type="predicted"/>
<sequence length="79" mass="9072">MYNSVVKICCPDDYEFDVYIHLILSDRVSNVQCEVFQSVHICKVSDLIGDNNISSTNNSFIVPINIIAKYCEEIIKNKR</sequence>
<comment type="caution">
    <text evidence="1">The sequence shown here is derived from an EMBL/GenBank/DDBJ whole genome shotgun (WGS) entry which is preliminary data.</text>
</comment>
<dbReference type="EMBL" id="JASPKY010000401">
    <property type="protein sequence ID" value="KAK9702036.1"/>
    <property type="molecule type" value="Genomic_DNA"/>
</dbReference>
<accession>A0AAW1JEI5</accession>
<organism evidence="1 2">
    <name type="scientific">Popillia japonica</name>
    <name type="common">Japanese beetle</name>
    <dbReference type="NCBI Taxonomy" id="7064"/>
    <lineage>
        <taxon>Eukaryota</taxon>
        <taxon>Metazoa</taxon>
        <taxon>Ecdysozoa</taxon>
        <taxon>Arthropoda</taxon>
        <taxon>Hexapoda</taxon>
        <taxon>Insecta</taxon>
        <taxon>Pterygota</taxon>
        <taxon>Neoptera</taxon>
        <taxon>Endopterygota</taxon>
        <taxon>Coleoptera</taxon>
        <taxon>Polyphaga</taxon>
        <taxon>Scarabaeiformia</taxon>
        <taxon>Scarabaeidae</taxon>
        <taxon>Rutelinae</taxon>
        <taxon>Popillia</taxon>
    </lineage>
</organism>
<keyword evidence="2" id="KW-1185">Reference proteome</keyword>
<dbReference type="AlphaFoldDB" id="A0AAW1JEI5"/>
<evidence type="ECO:0000313" key="1">
    <source>
        <dbReference type="EMBL" id="KAK9702036.1"/>
    </source>
</evidence>
<gene>
    <name evidence="1" type="ORF">QE152_g30206</name>
</gene>
<name>A0AAW1JEI5_POPJA</name>
<dbReference type="Proteomes" id="UP001458880">
    <property type="component" value="Unassembled WGS sequence"/>
</dbReference>
<protein>
    <submittedName>
        <fullName evidence="1">Uncharacterized protein</fullName>
    </submittedName>
</protein>